<keyword evidence="7" id="KW-1185">Reference proteome</keyword>
<dbReference type="Pfam" id="PF13416">
    <property type="entry name" value="SBP_bac_8"/>
    <property type="match status" value="1"/>
</dbReference>
<dbReference type="InterPro" id="IPR006060">
    <property type="entry name" value="Maltose/Cyclodextrin-bd"/>
</dbReference>
<evidence type="ECO:0000256" key="4">
    <source>
        <dbReference type="ARBA" id="ARBA00022729"/>
    </source>
</evidence>
<evidence type="ECO:0000256" key="3">
    <source>
        <dbReference type="ARBA" id="ARBA00022597"/>
    </source>
</evidence>
<accession>A0A1M7EJ58</accession>
<sequence>MKKNISKKILAAILSVVMISSLTGCKKALPEDEEVFTGSGAATVDEMTPEKGAKLVFWTSNKEYGEAVAKAFEAKYSVPVTVAQEGMGTVDKIALSGPSGEGADVFITGHDNFQKGLSSGVFMELEEAIVDNVNSKVSESGTKTVMKDGKMYGIPISIEVNCLFYNKDLVQTPATTLEEIMDGAKTFNDPANNKFNFLCTIGDAYYEFPFLAAQGFELFGPNGDDGDNPGFDTDEFEKGLELIAALHDTMPISSTDLNNKSSLKANFIDGNVAYYITGPWDVTQIKESGVNFGITTLPTYQGNQLKPFAGVQCAFVSTFTKYPIAAELLANFLISDEGASILYNESNGITTLSNIDNVEGLSEDPYLPAFVKQFEYSVPMPSVSRISYFWSIAADIDRAVFDGQLTPADARKKAIENWKALLATE</sequence>
<dbReference type="RefSeq" id="WP_073281508.1">
    <property type="nucleotide sequence ID" value="NZ_FRCP01000005.1"/>
</dbReference>
<dbReference type="GO" id="GO:0042956">
    <property type="term" value="P:maltodextrin transmembrane transport"/>
    <property type="evidence" value="ECO:0007669"/>
    <property type="project" value="TreeGrafter"/>
</dbReference>
<dbReference type="GO" id="GO:0055052">
    <property type="term" value="C:ATP-binding cassette (ABC) transporter complex, substrate-binding subunit-containing"/>
    <property type="evidence" value="ECO:0007669"/>
    <property type="project" value="TreeGrafter"/>
</dbReference>
<feature type="signal peptide" evidence="5">
    <location>
        <begin position="1"/>
        <end position="23"/>
    </location>
</feature>
<dbReference type="GO" id="GO:0015144">
    <property type="term" value="F:carbohydrate transmembrane transporter activity"/>
    <property type="evidence" value="ECO:0007669"/>
    <property type="project" value="InterPro"/>
</dbReference>
<keyword evidence="3 5" id="KW-0762">Sugar transport</keyword>
<dbReference type="CDD" id="cd13586">
    <property type="entry name" value="PBP2_Maltose_binding_like"/>
    <property type="match status" value="1"/>
</dbReference>
<dbReference type="PANTHER" id="PTHR30061:SF50">
    <property type="entry name" value="MALTOSE_MALTODEXTRIN-BINDING PERIPLASMIC PROTEIN"/>
    <property type="match status" value="1"/>
</dbReference>
<evidence type="ECO:0000313" key="7">
    <source>
        <dbReference type="Proteomes" id="UP000184038"/>
    </source>
</evidence>
<keyword evidence="5" id="KW-1003">Cell membrane</keyword>
<comment type="similarity">
    <text evidence="1 5">Belongs to the bacterial solute-binding protein 1 family.</text>
</comment>
<evidence type="ECO:0000256" key="2">
    <source>
        <dbReference type="ARBA" id="ARBA00022448"/>
    </source>
</evidence>
<keyword evidence="5" id="KW-0472">Membrane</keyword>
<name>A0A1M7EJ58_9FIRM</name>
<dbReference type="AlphaFoldDB" id="A0A1M7EJ58"/>
<proteinExistence type="inferred from homology"/>
<dbReference type="OrthoDB" id="42940at2"/>
<keyword evidence="2 5" id="KW-0813">Transport</keyword>
<dbReference type="PRINTS" id="PR00181">
    <property type="entry name" value="MALTOSEBP"/>
</dbReference>
<dbReference type="PANTHER" id="PTHR30061">
    <property type="entry name" value="MALTOSE-BINDING PERIPLASMIC PROTEIN"/>
    <property type="match status" value="1"/>
</dbReference>
<dbReference type="SUPFAM" id="SSF53850">
    <property type="entry name" value="Periplasmic binding protein-like II"/>
    <property type="match status" value="1"/>
</dbReference>
<feature type="chain" id="PRO_5039763569" description="Maltodextrin-binding protein" evidence="5">
    <location>
        <begin position="24"/>
        <end position="425"/>
    </location>
</feature>
<dbReference type="STRING" id="1120996.SAMN02746066_00017"/>
<dbReference type="Proteomes" id="UP000184038">
    <property type="component" value="Unassembled WGS sequence"/>
</dbReference>
<organism evidence="6 7">
    <name type="scientific">Anaerosporobacter mobilis DSM 15930</name>
    <dbReference type="NCBI Taxonomy" id="1120996"/>
    <lineage>
        <taxon>Bacteria</taxon>
        <taxon>Bacillati</taxon>
        <taxon>Bacillota</taxon>
        <taxon>Clostridia</taxon>
        <taxon>Lachnospirales</taxon>
        <taxon>Lachnospiraceae</taxon>
        <taxon>Anaerosporobacter</taxon>
    </lineage>
</organism>
<dbReference type="GO" id="GO:1901982">
    <property type="term" value="F:maltose binding"/>
    <property type="evidence" value="ECO:0007669"/>
    <property type="project" value="TreeGrafter"/>
</dbReference>
<keyword evidence="5" id="KW-0449">Lipoprotein</keyword>
<evidence type="ECO:0000256" key="1">
    <source>
        <dbReference type="ARBA" id="ARBA00008520"/>
    </source>
</evidence>
<dbReference type="EMBL" id="FRCP01000005">
    <property type="protein sequence ID" value="SHL91812.1"/>
    <property type="molecule type" value="Genomic_DNA"/>
</dbReference>
<dbReference type="InterPro" id="IPR006059">
    <property type="entry name" value="SBP"/>
</dbReference>
<comment type="subcellular location">
    <subcellularLocation>
        <location evidence="5">Cell membrane</location>
        <topology evidence="5">Lipid-anchor</topology>
    </subcellularLocation>
</comment>
<evidence type="ECO:0000313" key="6">
    <source>
        <dbReference type="EMBL" id="SHL91812.1"/>
    </source>
</evidence>
<dbReference type="Gene3D" id="3.40.190.10">
    <property type="entry name" value="Periplasmic binding protein-like II"/>
    <property type="match status" value="2"/>
</dbReference>
<keyword evidence="4 5" id="KW-0732">Signal</keyword>
<gene>
    <name evidence="6" type="ORF">SAMN02746066_00017</name>
</gene>
<reference evidence="6 7" key="1">
    <citation type="submission" date="2016-11" db="EMBL/GenBank/DDBJ databases">
        <authorList>
            <person name="Jaros S."/>
            <person name="Januszkiewicz K."/>
            <person name="Wedrychowicz H."/>
        </authorList>
    </citation>
    <scope>NUCLEOTIDE SEQUENCE [LARGE SCALE GENOMIC DNA]</scope>
    <source>
        <strain evidence="6 7">DSM 15930</strain>
    </source>
</reference>
<dbReference type="PROSITE" id="PS51257">
    <property type="entry name" value="PROKAR_LIPOPROTEIN"/>
    <property type="match status" value="1"/>
</dbReference>
<protein>
    <recommendedName>
        <fullName evidence="5">Maltodextrin-binding protein</fullName>
    </recommendedName>
</protein>
<evidence type="ECO:0000256" key="5">
    <source>
        <dbReference type="RuleBase" id="RU365005"/>
    </source>
</evidence>
<dbReference type="GO" id="GO:0015768">
    <property type="term" value="P:maltose transport"/>
    <property type="evidence" value="ECO:0007669"/>
    <property type="project" value="TreeGrafter"/>
</dbReference>